<dbReference type="PANTHER" id="PTHR43761">
    <property type="entry name" value="D-ISOMER SPECIFIC 2-HYDROXYACID DEHYDROGENASE FAMILY PROTEIN (AFU_ORTHOLOGUE AFUA_1G13630)"/>
    <property type="match status" value="1"/>
</dbReference>
<dbReference type="SUPFAM" id="SSF51735">
    <property type="entry name" value="NAD(P)-binding Rossmann-fold domains"/>
    <property type="match status" value="1"/>
</dbReference>
<accession>A0A544W7I0</accession>
<evidence type="ECO:0000313" key="8">
    <source>
        <dbReference type="Proteomes" id="UP000315759"/>
    </source>
</evidence>
<dbReference type="InterPro" id="IPR029753">
    <property type="entry name" value="D-isomer_DH_CS"/>
</dbReference>
<keyword evidence="8" id="KW-1185">Reference proteome</keyword>
<proteinExistence type="inferred from homology"/>
<comment type="caution">
    <text evidence="7">The sequence shown here is derived from an EMBL/GenBank/DDBJ whole genome shotgun (WGS) entry which is preliminary data.</text>
</comment>
<dbReference type="InterPro" id="IPR029752">
    <property type="entry name" value="D-isomer_DH_CS1"/>
</dbReference>
<name>A0A544W7I0_9MYCO</name>
<dbReference type="InterPro" id="IPR006140">
    <property type="entry name" value="D-isomer_DH_NAD-bd"/>
</dbReference>
<reference evidence="7 8" key="1">
    <citation type="submission" date="2018-10" db="EMBL/GenBank/DDBJ databases">
        <title>Draft genome of Mycobacterium hodleri strain B.</title>
        <authorList>
            <person name="Amande T.J."/>
            <person name="Mcgenity T.J."/>
        </authorList>
    </citation>
    <scope>NUCLEOTIDE SEQUENCE [LARGE SCALE GENOMIC DNA]</scope>
    <source>
        <strain evidence="7 8">B</strain>
    </source>
</reference>
<evidence type="ECO:0000256" key="3">
    <source>
        <dbReference type="ARBA" id="ARBA00023027"/>
    </source>
</evidence>
<dbReference type="InterPro" id="IPR006139">
    <property type="entry name" value="D-isomer_2_OHA_DH_cat_dom"/>
</dbReference>
<dbReference type="GO" id="GO:0051287">
    <property type="term" value="F:NAD binding"/>
    <property type="evidence" value="ECO:0007669"/>
    <property type="project" value="InterPro"/>
</dbReference>
<dbReference type="Pfam" id="PF02826">
    <property type="entry name" value="2-Hacid_dh_C"/>
    <property type="match status" value="1"/>
</dbReference>
<dbReference type="Gene3D" id="3.40.50.720">
    <property type="entry name" value="NAD(P)-binding Rossmann-like Domain"/>
    <property type="match status" value="2"/>
</dbReference>
<dbReference type="RefSeq" id="WP_142550788.1">
    <property type="nucleotide sequence ID" value="NZ_VIFX01000003.1"/>
</dbReference>
<feature type="domain" description="D-isomer specific 2-hydroxyacid dehydrogenase catalytic" evidence="5">
    <location>
        <begin position="34"/>
        <end position="325"/>
    </location>
</feature>
<dbReference type="InterPro" id="IPR043322">
    <property type="entry name" value="CtBP"/>
</dbReference>
<comment type="similarity">
    <text evidence="1 4">Belongs to the D-isomer specific 2-hydroxyacid dehydrogenase family.</text>
</comment>
<dbReference type="EMBL" id="VIFX01000003">
    <property type="protein sequence ID" value="TQR88188.1"/>
    <property type="molecule type" value="Genomic_DNA"/>
</dbReference>
<keyword evidence="3" id="KW-0520">NAD</keyword>
<evidence type="ECO:0000256" key="4">
    <source>
        <dbReference type="RuleBase" id="RU003719"/>
    </source>
</evidence>
<dbReference type="InterPro" id="IPR036291">
    <property type="entry name" value="NAD(P)-bd_dom_sf"/>
</dbReference>
<dbReference type="GO" id="GO:0003714">
    <property type="term" value="F:transcription corepressor activity"/>
    <property type="evidence" value="ECO:0007669"/>
    <property type="project" value="InterPro"/>
</dbReference>
<organism evidence="7 8">
    <name type="scientific">Mycolicibacterium hodleri</name>
    <dbReference type="NCBI Taxonomy" id="49897"/>
    <lineage>
        <taxon>Bacteria</taxon>
        <taxon>Bacillati</taxon>
        <taxon>Actinomycetota</taxon>
        <taxon>Actinomycetes</taxon>
        <taxon>Mycobacteriales</taxon>
        <taxon>Mycobacteriaceae</taxon>
        <taxon>Mycolicibacterium</taxon>
    </lineage>
</organism>
<dbReference type="Proteomes" id="UP000315759">
    <property type="component" value="Unassembled WGS sequence"/>
</dbReference>
<sequence length="326" mass="34459">MTENNDFVRPVDQDSDIGHIIVAPHQFIDLAQEQQLAEEFGIELLAAADKDEFRAGIPDASLVLVTPYARVEAADFAAMKRCRAVVRYGIGYDNIDVDAAREVGVPVAIVPDASSEEVAAHALAMGLALVRRIPGGHAAIANGGWAGKLAYDTPRFSELDVAVIGLGRIGRQVASYYSALGANVRGYDPFATFDGITAASLDELLEGSDLISLHVPLSAETENLVSADVLERMRPGAVLVNVSRGGLIDEHALSEALIAGRLAGAALDTFGTEPLPSDHPLRTAPNVVLTPHIAWRSNRALETLQASVVARCREALTGGALLNTVA</sequence>
<keyword evidence="2 4" id="KW-0560">Oxidoreductase</keyword>
<dbReference type="PANTHER" id="PTHR43761:SF1">
    <property type="entry name" value="D-ISOMER SPECIFIC 2-HYDROXYACID DEHYDROGENASE CATALYTIC DOMAIN-CONTAINING PROTEIN-RELATED"/>
    <property type="match status" value="1"/>
</dbReference>
<dbReference type="Pfam" id="PF00389">
    <property type="entry name" value="2-Hacid_dh"/>
    <property type="match status" value="1"/>
</dbReference>
<feature type="domain" description="D-isomer specific 2-hydroxyacid dehydrogenase NAD-binding" evidence="6">
    <location>
        <begin position="124"/>
        <end position="294"/>
    </location>
</feature>
<evidence type="ECO:0000313" key="7">
    <source>
        <dbReference type="EMBL" id="TQR88188.1"/>
    </source>
</evidence>
<dbReference type="AlphaFoldDB" id="A0A544W7I0"/>
<dbReference type="GO" id="GO:0016616">
    <property type="term" value="F:oxidoreductase activity, acting on the CH-OH group of donors, NAD or NADP as acceptor"/>
    <property type="evidence" value="ECO:0007669"/>
    <property type="project" value="InterPro"/>
</dbReference>
<dbReference type="PROSITE" id="PS00065">
    <property type="entry name" value="D_2_HYDROXYACID_DH_1"/>
    <property type="match status" value="1"/>
</dbReference>
<evidence type="ECO:0000256" key="1">
    <source>
        <dbReference type="ARBA" id="ARBA00005854"/>
    </source>
</evidence>
<gene>
    <name evidence="7" type="ORF">D8S82_03805</name>
</gene>
<dbReference type="SUPFAM" id="SSF52283">
    <property type="entry name" value="Formate/glycerate dehydrogenase catalytic domain-like"/>
    <property type="match status" value="1"/>
</dbReference>
<dbReference type="CDD" id="cd05299">
    <property type="entry name" value="CtBP_dh"/>
    <property type="match status" value="1"/>
</dbReference>
<dbReference type="PROSITE" id="PS00671">
    <property type="entry name" value="D_2_HYDROXYACID_DH_3"/>
    <property type="match status" value="1"/>
</dbReference>
<evidence type="ECO:0000259" key="5">
    <source>
        <dbReference type="Pfam" id="PF00389"/>
    </source>
</evidence>
<dbReference type="InterPro" id="IPR050418">
    <property type="entry name" value="D-iso_2-hydroxyacid_DH_PdxB"/>
</dbReference>
<protein>
    <submittedName>
        <fullName evidence="7">C-terminal binding protein</fullName>
    </submittedName>
</protein>
<evidence type="ECO:0000256" key="2">
    <source>
        <dbReference type="ARBA" id="ARBA00023002"/>
    </source>
</evidence>
<evidence type="ECO:0000259" key="6">
    <source>
        <dbReference type="Pfam" id="PF02826"/>
    </source>
</evidence>